<dbReference type="SUPFAM" id="SSF54637">
    <property type="entry name" value="Thioesterase/thiol ester dehydrase-isomerase"/>
    <property type="match status" value="1"/>
</dbReference>
<dbReference type="KEGG" id="rta:Rta_02630"/>
<protein>
    <recommendedName>
        <fullName evidence="3">3-hydroxylacyl-ACP dehydratase</fullName>
    </recommendedName>
</protein>
<evidence type="ECO:0008006" key="3">
    <source>
        <dbReference type="Google" id="ProtNLM"/>
    </source>
</evidence>
<reference evidence="1 2" key="2">
    <citation type="journal article" date="2011" name="PLoS ONE">
        <title>The Cyst-Dividing Bacterium Ramlibacter tataouinensis TTB310 Genome Reveals a Well-Stocked Toolbox for Adaptation to a Desert Environment.</title>
        <authorList>
            <person name="De Luca G."/>
            <person name="Barakat M."/>
            <person name="Ortet P."/>
            <person name="Fochesato S."/>
            <person name="Jourlin-Castelli C."/>
            <person name="Ansaldi M."/>
            <person name="Py B."/>
            <person name="Fichant G."/>
            <person name="Coutinho P.M."/>
            <person name="Voulhoux R."/>
            <person name="Bastien O."/>
            <person name="Marechal E."/>
            <person name="Henrissat B."/>
            <person name="Quentin Y."/>
            <person name="Noirot P."/>
            <person name="Filloux A."/>
            <person name="Mejean V."/>
            <person name="Dubow M.S."/>
            <person name="Barras F."/>
            <person name="Barbe V."/>
            <person name="Weissenbach J."/>
            <person name="Mihalcescu I."/>
            <person name="Vermeglio A."/>
            <person name="Achouak W."/>
            <person name="Heulin T."/>
        </authorList>
    </citation>
    <scope>NUCLEOTIDE SEQUENCE [LARGE SCALE GENOMIC DNA]</scope>
    <source>
        <strain evidence="2">ATCC BAA-407 / DSM 14655 / LMG 21543 / TTB310</strain>
    </source>
</reference>
<dbReference type="InterPro" id="IPR016776">
    <property type="entry name" value="ApeP-like_dehydratase"/>
</dbReference>
<accession>F5Y4L0</accession>
<dbReference type="Proteomes" id="UP000008385">
    <property type="component" value="Chromosome"/>
</dbReference>
<reference evidence="2" key="1">
    <citation type="submission" date="2006-01" db="EMBL/GenBank/DDBJ databases">
        <title>Genome of the cyst-dividing bacterium Ramlibacter tataouinensis.</title>
        <authorList>
            <person name="Barakat M."/>
            <person name="Ortet P."/>
            <person name="De Luca G."/>
            <person name="Jourlin-Castelli C."/>
            <person name="Ansaldi M."/>
            <person name="Py B."/>
            <person name="Fichant G."/>
            <person name="Coutinho P."/>
            <person name="Voulhoux R."/>
            <person name="Bastien O."/>
            <person name="Roy S."/>
            <person name="Marechal E."/>
            <person name="Henrissat B."/>
            <person name="Quentin Y."/>
            <person name="Noirot P."/>
            <person name="Filloux A."/>
            <person name="Mejean V."/>
            <person name="DuBow M."/>
            <person name="Barras F."/>
            <person name="Heulin T."/>
        </authorList>
    </citation>
    <scope>NUCLEOTIDE SEQUENCE [LARGE SCALE GENOMIC DNA]</scope>
    <source>
        <strain evidence="2">ATCC BAA-407 / DSM 14655 / LMG 21543 / TTB310</strain>
    </source>
</reference>
<sequence>MLMDAAQIARRIPHQGRMCLLDGVLAWDAEHIRCRASSHRGGDHPLRANGRLGIACGIEYAAQAMAVHGALLAEAAGVAAQAPRVGYLAAVRGVKLYAHRLDDVVADLAVRAQRLVGDGNHIIYGFDVSGEGRLLLSGRATVVLDAGLAARLAGGAKA</sequence>
<dbReference type="AlphaFoldDB" id="F5Y4L0"/>
<dbReference type="EMBL" id="CP000245">
    <property type="protein sequence ID" value="AEG91328.1"/>
    <property type="molecule type" value="Genomic_DNA"/>
</dbReference>
<dbReference type="eggNOG" id="COG4706">
    <property type="taxonomic scope" value="Bacteria"/>
</dbReference>
<dbReference type="Gene3D" id="3.10.129.10">
    <property type="entry name" value="Hotdog Thioesterase"/>
    <property type="match status" value="1"/>
</dbReference>
<name>F5Y4L0_RAMTT</name>
<dbReference type="InterPro" id="IPR029069">
    <property type="entry name" value="HotDog_dom_sf"/>
</dbReference>
<gene>
    <name evidence="1" type="ordered locus">Rta_02630</name>
</gene>
<evidence type="ECO:0000313" key="1">
    <source>
        <dbReference type="EMBL" id="AEG91328.1"/>
    </source>
</evidence>
<keyword evidence="2" id="KW-1185">Reference proteome</keyword>
<dbReference type="PATRIC" id="fig|365046.3.peg.272"/>
<dbReference type="OrthoDB" id="9800188at2"/>
<proteinExistence type="predicted"/>
<organism evidence="1 2">
    <name type="scientific">Ramlibacter tataouinensis (strain ATCC BAA-407 / DSM 14655 / LMG 21543 / TTB310)</name>
    <dbReference type="NCBI Taxonomy" id="365046"/>
    <lineage>
        <taxon>Bacteria</taxon>
        <taxon>Pseudomonadati</taxon>
        <taxon>Pseudomonadota</taxon>
        <taxon>Betaproteobacteria</taxon>
        <taxon>Burkholderiales</taxon>
        <taxon>Comamonadaceae</taxon>
        <taxon>Ramlibacter</taxon>
    </lineage>
</organism>
<dbReference type="Pfam" id="PF22817">
    <property type="entry name" value="ApeP-like"/>
    <property type="match status" value="1"/>
</dbReference>
<dbReference type="STRING" id="365046.Rta_02630"/>
<evidence type="ECO:0000313" key="2">
    <source>
        <dbReference type="Proteomes" id="UP000008385"/>
    </source>
</evidence>
<dbReference type="HOGENOM" id="CLU_129359_0_0_4"/>
<dbReference type="RefSeq" id="WP_013899561.1">
    <property type="nucleotide sequence ID" value="NC_015677.1"/>
</dbReference>